<dbReference type="EMBL" id="CAJFCV020000001">
    <property type="protein sequence ID" value="CAG9089689.1"/>
    <property type="molecule type" value="Genomic_DNA"/>
</dbReference>
<feature type="transmembrane region" description="Helical" evidence="2">
    <location>
        <begin position="50"/>
        <end position="70"/>
    </location>
</feature>
<dbReference type="Proteomes" id="UP000659654">
    <property type="component" value="Unassembled WGS sequence"/>
</dbReference>
<evidence type="ECO:0000313" key="3">
    <source>
        <dbReference type="EMBL" id="CAD5212046.1"/>
    </source>
</evidence>
<keyword evidence="2" id="KW-0472">Membrane</keyword>
<feature type="transmembrane region" description="Helical" evidence="2">
    <location>
        <begin position="76"/>
        <end position="99"/>
    </location>
</feature>
<feature type="region of interest" description="Disordered" evidence="1">
    <location>
        <begin position="1"/>
        <end position="35"/>
    </location>
</feature>
<evidence type="ECO:0000313" key="4">
    <source>
        <dbReference type="Proteomes" id="UP000095284"/>
    </source>
</evidence>
<dbReference type="OrthoDB" id="10505710at2759"/>
<dbReference type="Proteomes" id="UP000095284">
    <property type="component" value="Unplaced"/>
</dbReference>
<organism evidence="4 6">
    <name type="scientific">Bursaphelenchus xylophilus</name>
    <name type="common">Pinewood nematode worm</name>
    <name type="synonym">Aphelenchoides xylophilus</name>
    <dbReference type="NCBI Taxonomy" id="6326"/>
    <lineage>
        <taxon>Eukaryota</taxon>
        <taxon>Metazoa</taxon>
        <taxon>Ecdysozoa</taxon>
        <taxon>Nematoda</taxon>
        <taxon>Chromadorea</taxon>
        <taxon>Rhabditida</taxon>
        <taxon>Tylenchina</taxon>
        <taxon>Tylenchomorpha</taxon>
        <taxon>Aphelenchoidea</taxon>
        <taxon>Aphelenchoididae</taxon>
        <taxon>Bursaphelenchus</taxon>
    </lineage>
</organism>
<keyword evidence="5" id="KW-1185">Reference proteome</keyword>
<evidence type="ECO:0000256" key="2">
    <source>
        <dbReference type="SAM" id="Phobius"/>
    </source>
</evidence>
<sequence length="171" mass="19554">MKNGSKRSQRSSARSRKGKKANVEKSERTARTMPPVHARPGTMRLRIQSFLSQFIFQTRLVPITLVLFLYDWQSDVKIVVAFSFTCISTILLIFIHFMYSSVRMKDRIPPFVFMSGYAFTSLLGVVETVLYGVAGLPQPRITLLVVCFAYVMTSVAVSLIFILWIFVMRNK</sequence>
<feature type="compositionally biased region" description="Basic and acidic residues" evidence="1">
    <location>
        <begin position="21"/>
        <end position="30"/>
    </location>
</feature>
<feature type="transmembrane region" description="Helical" evidence="2">
    <location>
        <begin position="111"/>
        <end position="134"/>
    </location>
</feature>
<evidence type="ECO:0000313" key="5">
    <source>
        <dbReference type="Proteomes" id="UP000659654"/>
    </source>
</evidence>
<reference evidence="6" key="1">
    <citation type="submission" date="2016-11" db="UniProtKB">
        <authorList>
            <consortium name="WormBaseParasite"/>
        </authorList>
    </citation>
    <scope>IDENTIFICATION</scope>
</reference>
<protein>
    <submittedName>
        <fullName evidence="3">(pine wood nematode) hypothetical protein</fullName>
    </submittedName>
</protein>
<name>A0A1I7SFC4_BURXY</name>
<dbReference type="Proteomes" id="UP000582659">
    <property type="component" value="Unassembled WGS sequence"/>
</dbReference>
<evidence type="ECO:0000313" key="6">
    <source>
        <dbReference type="WBParaSite" id="BXY_1173600.1"/>
    </source>
</evidence>
<evidence type="ECO:0000256" key="1">
    <source>
        <dbReference type="SAM" id="MobiDB-lite"/>
    </source>
</evidence>
<feature type="transmembrane region" description="Helical" evidence="2">
    <location>
        <begin position="140"/>
        <end position="167"/>
    </location>
</feature>
<dbReference type="AlphaFoldDB" id="A0A1I7SFC4"/>
<keyword evidence="2" id="KW-0812">Transmembrane</keyword>
<dbReference type="EMBL" id="CAJFDI010000001">
    <property type="protein sequence ID" value="CAD5212046.1"/>
    <property type="molecule type" value="Genomic_DNA"/>
</dbReference>
<accession>A0A1I7SFC4</accession>
<dbReference type="WBParaSite" id="BXY_1173600.1">
    <property type="protein sequence ID" value="BXY_1173600.1"/>
    <property type="gene ID" value="BXY_1173600"/>
</dbReference>
<feature type="compositionally biased region" description="Basic residues" evidence="1">
    <location>
        <begin position="1"/>
        <end position="20"/>
    </location>
</feature>
<gene>
    <name evidence="3" type="ORF">BXYJ_LOCUS2723</name>
</gene>
<proteinExistence type="predicted"/>
<keyword evidence="2" id="KW-1133">Transmembrane helix</keyword>
<reference evidence="3" key="2">
    <citation type="submission" date="2020-09" db="EMBL/GenBank/DDBJ databases">
        <authorList>
            <person name="Kikuchi T."/>
        </authorList>
    </citation>
    <scope>NUCLEOTIDE SEQUENCE</scope>
    <source>
        <strain evidence="3">Ka4C1</strain>
    </source>
</reference>